<sequence length="178" mass="19892">MEDQNSGSTVNKQSEKFLAACKLLLVTSSASADRCGRLAKEGKLVIMNPDERDCTCTSLDKKSSKVDVAFTMLPSKIKLCIFFLSFPISAFSLVSISSFLLHLIGSSKDEETDRIGGREEEERNGKAWILVDEEEDRLGLANFEAFTFNKEGEERCGIERKLEVFMIAKEEEADKKGF</sequence>
<reference evidence="2 3" key="1">
    <citation type="submission" date="2020-09" db="EMBL/GenBank/DDBJ databases">
        <authorList>
            <person name="Ashkenazy H."/>
        </authorList>
    </citation>
    <scope>NUCLEOTIDE SEQUENCE [LARGE SCALE GENOMIC DNA]</scope>
    <source>
        <strain evidence="3">cv. Cdm-0</strain>
    </source>
</reference>
<dbReference type="EMBL" id="LR881470">
    <property type="protein sequence ID" value="CAD5335007.1"/>
    <property type="molecule type" value="Genomic_DNA"/>
</dbReference>
<organism evidence="2 3">
    <name type="scientific">Arabidopsis thaliana</name>
    <name type="common">Mouse-ear cress</name>
    <dbReference type="NCBI Taxonomy" id="3702"/>
    <lineage>
        <taxon>Eukaryota</taxon>
        <taxon>Viridiplantae</taxon>
        <taxon>Streptophyta</taxon>
        <taxon>Embryophyta</taxon>
        <taxon>Tracheophyta</taxon>
        <taxon>Spermatophyta</taxon>
        <taxon>Magnoliopsida</taxon>
        <taxon>eudicotyledons</taxon>
        <taxon>Gunneridae</taxon>
        <taxon>Pentapetalae</taxon>
        <taxon>rosids</taxon>
        <taxon>malvids</taxon>
        <taxon>Brassicales</taxon>
        <taxon>Brassicaceae</taxon>
        <taxon>Camelineae</taxon>
        <taxon>Arabidopsis</taxon>
    </lineage>
</organism>
<evidence type="ECO:0000313" key="3">
    <source>
        <dbReference type="Proteomes" id="UP000516314"/>
    </source>
</evidence>
<evidence type="ECO:0000256" key="1">
    <source>
        <dbReference type="SAM" id="Phobius"/>
    </source>
</evidence>
<proteinExistence type="predicted"/>
<keyword evidence="1" id="KW-1133">Transmembrane helix</keyword>
<dbReference type="AlphaFoldDB" id="A0A7G2FKU9"/>
<feature type="transmembrane region" description="Helical" evidence="1">
    <location>
        <begin position="81"/>
        <end position="104"/>
    </location>
</feature>
<dbReference type="Proteomes" id="UP000516314">
    <property type="component" value="Chromosome 5"/>
</dbReference>
<keyword evidence="1" id="KW-0472">Membrane</keyword>
<accession>A0A7G2FKU9</accession>
<name>A0A7G2FKU9_ARATH</name>
<protein>
    <submittedName>
        <fullName evidence="2">(thale cress) hypothetical protein</fullName>
    </submittedName>
</protein>
<evidence type="ECO:0000313" key="2">
    <source>
        <dbReference type="EMBL" id="CAD5335007.1"/>
    </source>
</evidence>
<keyword evidence="1" id="KW-0812">Transmembrane</keyword>
<gene>
    <name evidence="2" type="ORF">AT9943_LOCUS22281</name>
</gene>